<proteinExistence type="inferred from homology"/>
<dbReference type="PANTHER" id="PTHR11240">
    <property type="entry name" value="RIBONUCLEASE T2"/>
    <property type="match status" value="1"/>
</dbReference>
<evidence type="ECO:0000256" key="5">
    <source>
        <dbReference type="SAM" id="SignalP"/>
    </source>
</evidence>
<keyword evidence="2" id="KW-0540">Nuclease</keyword>
<dbReference type="EMBL" id="OZ034814">
    <property type="protein sequence ID" value="CAL1363292.1"/>
    <property type="molecule type" value="Genomic_DNA"/>
</dbReference>
<dbReference type="GO" id="GO:0006401">
    <property type="term" value="P:RNA catabolic process"/>
    <property type="evidence" value="ECO:0007669"/>
    <property type="project" value="UniProtKB-ARBA"/>
</dbReference>
<dbReference type="InterPro" id="IPR018188">
    <property type="entry name" value="RNase_T2_His_AS_1"/>
</dbReference>
<evidence type="ECO:0000256" key="2">
    <source>
        <dbReference type="ARBA" id="ARBA00022722"/>
    </source>
</evidence>
<keyword evidence="5" id="KW-0732">Signal</keyword>
<evidence type="ECO:0000313" key="7">
    <source>
        <dbReference type="Proteomes" id="UP001497516"/>
    </source>
</evidence>
<evidence type="ECO:0000256" key="1">
    <source>
        <dbReference type="ARBA" id="ARBA00007469"/>
    </source>
</evidence>
<evidence type="ECO:0000313" key="6">
    <source>
        <dbReference type="EMBL" id="CAL1363292.1"/>
    </source>
</evidence>
<dbReference type="PANTHER" id="PTHR11240:SF22">
    <property type="entry name" value="RIBONUCLEASE T2"/>
    <property type="match status" value="1"/>
</dbReference>
<gene>
    <name evidence="6" type="ORF">LTRI10_LOCUS9854</name>
</gene>
<reference evidence="6 7" key="1">
    <citation type="submission" date="2024-04" db="EMBL/GenBank/DDBJ databases">
        <authorList>
            <person name="Fracassetti M."/>
        </authorList>
    </citation>
    <scope>NUCLEOTIDE SEQUENCE [LARGE SCALE GENOMIC DNA]</scope>
</reference>
<keyword evidence="2" id="KW-0378">Hydrolase</keyword>
<dbReference type="GO" id="GO:0033897">
    <property type="term" value="F:ribonuclease T2 activity"/>
    <property type="evidence" value="ECO:0007669"/>
    <property type="project" value="InterPro"/>
</dbReference>
<dbReference type="SUPFAM" id="SSF55895">
    <property type="entry name" value="Ribonuclease Rh-like"/>
    <property type="match status" value="1"/>
</dbReference>
<protein>
    <submittedName>
        <fullName evidence="6">Uncharacterized protein</fullName>
    </submittedName>
</protein>
<dbReference type="PROSITE" id="PS00530">
    <property type="entry name" value="RNASE_T2_1"/>
    <property type="match status" value="1"/>
</dbReference>
<organism evidence="6 7">
    <name type="scientific">Linum trigynum</name>
    <dbReference type="NCBI Taxonomy" id="586398"/>
    <lineage>
        <taxon>Eukaryota</taxon>
        <taxon>Viridiplantae</taxon>
        <taxon>Streptophyta</taxon>
        <taxon>Embryophyta</taxon>
        <taxon>Tracheophyta</taxon>
        <taxon>Spermatophyta</taxon>
        <taxon>Magnoliopsida</taxon>
        <taxon>eudicotyledons</taxon>
        <taxon>Gunneridae</taxon>
        <taxon>Pentapetalae</taxon>
        <taxon>rosids</taxon>
        <taxon>fabids</taxon>
        <taxon>Malpighiales</taxon>
        <taxon>Linaceae</taxon>
        <taxon>Linum</taxon>
    </lineage>
</organism>
<dbReference type="CDD" id="cd00374">
    <property type="entry name" value="RNase_T2"/>
    <property type="match status" value="1"/>
</dbReference>
<name>A0AAV2D1A7_9ROSI</name>
<feature type="chain" id="PRO_5043494769" evidence="5">
    <location>
        <begin position="24"/>
        <end position="224"/>
    </location>
</feature>
<dbReference type="GO" id="GO:0003723">
    <property type="term" value="F:RNA binding"/>
    <property type="evidence" value="ECO:0007669"/>
    <property type="project" value="InterPro"/>
</dbReference>
<sequence>MGKLHTVLCTVLILAAAFRSAVAFDYYTFALQWPAGRCSVRDVPCSVPLIFYFTVHGLWPSLYGGGSVTQCGYKDPIALANELGPPLTGVYLPASMPQILDFQNRSGDPDQNFWADQWNEHGSCSELAPVDYFLEILRLTRDIDLLQELESQNIVPGGTYLVGDFVAALPNRTALIECQIDLNGRYFLLEIRVCYDAGREAMPCPTPDYDSCGGPMSPVDFTGM</sequence>
<keyword evidence="7" id="KW-1185">Reference proteome</keyword>
<dbReference type="AlphaFoldDB" id="A0AAV2D1A7"/>
<accession>A0AAV2D1A7</accession>
<dbReference type="InterPro" id="IPR001568">
    <property type="entry name" value="RNase_T2-like"/>
</dbReference>
<dbReference type="InterPro" id="IPR036430">
    <property type="entry name" value="RNase_T2-like_sf"/>
</dbReference>
<dbReference type="Proteomes" id="UP001497516">
    <property type="component" value="Chromosome 10"/>
</dbReference>
<dbReference type="Gene3D" id="3.90.730.10">
    <property type="entry name" value="Ribonuclease T2-like"/>
    <property type="match status" value="1"/>
</dbReference>
<evidence type="ECO:0000256" key="3">
    <source>
        <dbReference type="ARBA" id="ARBA00023239"/>
    </source>
</evidence>
<feature type="signal peptide" evidence="5">
    <location>
        <begin position="1"/>
        <end position="23"/>
    </location>
</feature>
<dbReference type="Pfam" id="PF00445">
    <property type="entry name" value="Ribonuclease_T2"/>
    <property type="match status" value="1"/>
</dbReference>
<evidence type="ECO:0000256" key="4">
    <source>
        <dbReference type="RuleBase" id="RU004328"/>
    </source>
</evidence>
<comment type="similarity">
    <text evidence="1 4">Belongs to the RNase T2 family.</text>
</comment>
<keyword evidence="3" id="KW-0456">Lyase</keyword>